<dbReference type="Proteomes" id="UP000078348">
    <property type="component" value="Unassembled WGS sequence"/>
</dbReference>
<proteinExistence type="predicted"/>
<reference evidence="2 3" key="1">
    <citation type="submission" date="2016-05" db="EMBL/GenBank/DDBJ databases">
        <title>Nuclear genome of Blastocystis sp. subtype 1 NandII.</title>
        <authorList>
            <person name="Gentekaki E."/>
            <person name="Curtis B."/>
            <person name="Stairs C."/>
            <person name="Eme L."/>
            <person name="Herman E."/>
            <person name="Klimes V."/>
            <person name="Arias M.C."/>
            <person name="Elias M."/>
            <person name="Hilliou F."/>
            <person name="Klute M."/>
            <person name="Malik S.-B."/>
            <person name="Pightling A."/>
            <person name="Rachubinski R."/>
            <person name="Salas D."/>
            <person name="Schlacht A."/>
            <person name="Suga H."/>
            <person name="Archibald J."/>
            <person name="Ball S.G."/>
            <person name="Clark G."/>
            <person name="Dacks J."/>
            <person name="Van Der Giezen M."/>
            <person name="Tsaousis A."/>
            <person name="Roger A."/>
        </authorList>
    </citation>
    <scope>NUCLEOTIDE SEQUENCE [LARGE SCALE GENOMIC DNA]</scope>
    <source>
        <strain evidence="3">ATCC 50177 / NandII</strain>
    </source>
</reference>
<feature type="region of interest" description="Disordered" evidence="1">
    <location>
        <begin position="324"/>
        <end position="349"/>
    </location>
</feature>
<accession>A0A196SAE8</accession>
<protein>
    <submittedName>
        <fullName evidence="2">Uncharacterized protein</fullName>
    </submittedName>
</protein>
<organism evidence="2 3">
    <name type="scientific">Blastocystis sp. subtype 1 (strain ATCC 50177 / NandII)</name>
    <dbReference type="NCBI Taxonomy" id="478820"/>
    <lineage>
        <taxon>Eukaryota</taxon>
        <taxon>Sar</taxon>
        <taxon>Stramenopiles</taxon>
        <taxon>Bigyra</taxon>
        <taxon>Opalozoa</taxon>
        <taxon>Opalinata</taxon>
        <taxon>Blastocystidae</taxon>
        <taxon>Blastocystis</taxon>
    </lineage>
</organism>
<feature type="compositionally biased region" description="Polar residues" evidence="1">
    <location>
        <begin position="328"/>
        <end position="349"/>
    </location>
</feature>
<evidence type="ECO:0000313" key="2">
    <source>
        <dbReference type="EMBL" id="OAO13306.1"/>
    </source>
</evidence>
<name>A0A196SAE8_BLAHN</name>
<dbReference type="AlphaFoldDB" id="A0A196SAE8"/>
<gene>
    <name evidence="2" type="ORF">AV274_4981</name>
</gene>
<evidence type="ECO:0000256" key="1">
    <source>
        <dbReference type="SAM" id="MobiDB-lite"/>
    </source>
</evidence>
<comment type="caution">
    <text evidence="2">The sequence shown here is derived from an EMBL/GenBank/DDBJ whole genome shotgun (WGS) entry which is preliminary data.</text>
</comment>
<sequence>MSYASTYTAQELIVDLSVFYLINCKEESLEKDISDLGDALCRMLFTRFFNDVTLSFHLCMQFFYGLFHSSLGTSCRPALTSFLLDLLIQAWAQGVNRISGITEVRLFQALALLHPDFAAAMNYITPPSDDEPLVTIPPARAARVFSDMSSFSLALFYILFRNRNADLPLVCSSSHFVNCITKGLVCMEAYSPPSCRDDAFTCFLPVVDFLVPNETPLPICPYSFIPLQPHMLYYAFFCLSYHHMLNRVIASNTDALGGNAVPAYTLMSRRLDRLLSNIADDSMHGWCVRVMFSLPFCVYVLRIHLESYQDDIRTNGVRTSLLKEEKPQSNTQLNTESNAESSTQPNTTLLPLTVQNNLEKTERDDNFSTHFFMSKAVFSEAPLVRDTKFHSQAFFTDTASYSFASVFAAQHLAMRLQTLTRSRSLSPRDRHALRAFCRLGMDVIYSYSAFPTVVHLEGVIAILQCVALAFEKEMTDVTAFLVRHREHFRNCLQYFVRTGLELFSTPVVVQYFKHGTGNGTMKNACEKLGVFFDLLKTCCAYLGIEYIG</sequence>
<evidence type="ECO:0000313" key="3">
    <source>
        <dbReference type="Proteomes" id="UP000078348"/>
    </source>
</evidence>
<keyword evidence="3" id="KW-1185">Reference proteome</keyword>
<dbReference type="EMBL" id="LXWW01000421">
    <property type="protein sequence ID" value="OAO13306.1"/>
    <property type="molecule type" value="Genomic_DNA"/>
</dbReference>